<name>W5MSN0_LEPOC</name>
<feature type="compositionally biased region" description="Polar residues" evidence="1">
    <location>
        <begin position="375"/>
        <end position="401"/>
    </location>
</feature>
<proteinExistence type="predicted"/>
<evidence type="ECO:0000256" key="1">
    <source>
        <dbReference type="SAM" id="MobiDB-lite"/>
    </source>
</evidence>
<dbReference type="GeneTree" id="ENSGT00530000066564"/>
<dbReference type="Gene3D" id="2.60.40.10">
    <property type="entry name" value="Immunoglobulins"/>
    <property type="match status" value="3"/>
</dbReference>
<dbReference type="InterPro" id="IPR036179">
    <property type="entry name" value="Ig-like_dom_sf"/>
</dbReference>
<keyword evidence="2" id="KW-0812">Transmembrane</keyword>
<dbReference type="eggNOG" id="ENOG502SNWG">
    <property type="taxonomic scope" value="Eukaryota"/>
</dbReference>
<evidence type="ECO:0000313" key="5">
    <source>
        <dbReference type="Ensembl" id="ENSLOCP00000011389.1"/>
    </source>
</evidence>
<dbReference type="Pfam" id="PF13927">
    <property type="entry name" value="Ig_3"/>
    <property type="match status" value="1"/>
</dbReference>
<dbReference type="OMA" id="QIENKSM"/>
<dbReference type="InParanoid" id="W5MSN0"/>
<dbReference type="Bgee" id="ENSLOCG00000009337">
    <property type="expression patterns" value="Expressed in intestine and 7 other cell types or tissues"/>
</dbReference>
<evidence type="ECO:0000259" key="4">
    <source>
        <dbReference type="PROSITE" id="PS50835"/>
    </source>
</evidence>
<dbReference type="KEGG" id="loc:107076745"/>
<dbReference type="InterPro" id="IPR003599">
    <property type="entry name" value="Ig_sub"/>
</dbReference>
<dbReference type="InterPro" id="IPR013783">
    <property type="entry name" value="Ig-like_fold"/>
</dbReference>
<evidence type="ECO:0000256" key="3">
    <source>
        <dbReference type="SAM" id="SignalP"/>
    </source>
</evidence>
<dbReference type="GO" id="GO:0007160">
    <property type="term" value="P:cell-matrix adhesion"/>
    <property type="evidence" value="ECO:0000318"/>
    <property type="project" value="GO_Central"/>
</dbReference>
<feature type="domain" description="Ig-like" evidence="4">
    <location>
        <begin position="32"/>
        <end position="117"/>
    </location>
</feature>
<dbReference type="STRING" id="7918.ENSLOCP00000011389"/>
<feature type="region of interest" description="Disordered" evidence="1">
    <location>
        <begin position="367"/>
        <end position="401"/>
    </location>
</feature>
<dbReference type="Proteomes" id="UP000018468">
    <property type="component" value="Linkage group LG3"/>
</dbReference>
<keyword evidence="2" id="KW-1133">Transmembrane helix</keyword>
<sequence length="520" mass="58412">MALTAFLFFAVITEGLDGYHMENNLVFSVTVGQNVSIPCVMEEEKNLNIAQIEWKKAERGKENKIVVYNPSFGTIYMNKNATFEPLRKGNPSTLYGSLLHLYNINSSDMGQFVCELTTFPLGSIKIIINLIITEPVFKLSINVTWPKRSIKEGDDVNVHCESNIPVEQYSLWPLNNKTSIYKSKDGLFILRNVKRDESGLYFCKPEWLHSDPFKDKNITVYIQVHYLDKIECDIQSPIEADLGTNLKIDCHSEASQPPEYIWKKDNMTVSRSRILQIENVTSEMTGVYKLTATIKDVVLERQKEFYITLTKGTVIPSITFTTASPGITPNISKTGGTDMYTDVTASTQVAWTTDSPGQVTNISRTTMTEQERDTTSSVNATHGQGYSTHHSASTSWQNSSMSYNEENSTDFATKGKVSYPVPATLKYNITSFTQTPWGFNTSVVIDTGATGGKEGHTTVVFIILPCLVCLILIVVLVRRYIQQKKLDEPPSFKPPPPPTKYKTIETQEMVEINFKDNAIK</sequence>
<dbReference type="Ensembl" id="ENSLOCT00000011405.1">
    <property type="protein sequence ID" value="ENSLOCP00000011389.1"/>
    <property type="gene ID" value="ENSLOCG00000009337.1"/>
</dbReference>
<feature type="domain" description="Ig-like" evidence="4">
    <location>
        <begin position="135"/>
        <end position="219"/>
    </location>
</feature>
<dbReference type="OrthoDB" id="10012075at2759"/>
<dbReference type="GO" id="GO:0006954">
    <property type="term" value="P:inflammatory response"/>
    <property type="evidence" value="ECO:0000318"/>
    <property type="project" value="GO_Central"/>
</dbReference>
<dbReference type="PANTHER" id="PTHR15317:SF1">
    <property type="entry name" value="T-CELL SURFACE PROTEIN TACTILE"/>
    <property type="match status" value="1"/>
</dbReference>
<reference evidence="5" key="2">
    <citation type="submission" date="2025-08" db="UniProtKB">
        <authorList>
            <consortium name="Ensembl"/>
        </authorList>
    </citation>
    <scope>IDENTIFICATION</scope>
</reference>
<dbReference type="EMBL" id="AHAT01013872">
    <property type="status" value="NOT_ANNOTATED_CDS"/>
    <property type="molecule type" value="Genomic_DNA"/>
</dbReference>
<dbReference type="EMBL" id="AHAT01013873">
    <property type="status" value="NOT_ANNOTATED_CDS"/>
    <property type="molecule type" value="Genomic_DNA"/>
</dbReference>
<dbReference type="SMART" id="SM00409">
    <property type="entry name" value="IG"/>
    <property type="match status" value="3"/>
</dbReference>
<dbReference type="PROSITE" id="PS50835">
    <property type="entry name" value="IG_LIKE"/>
    <property type="match status" value="2"/>
</dbReference>
<evidence type="ECO:0000313" key="6">
    <source>
        <dbReference type="Proteomes" id="UP000018468"/>
    </source>
</evidence>
<reference evidence="6" key="1">
    <citation type="submission" date="2011-12" db="EMBL/GenBank/DDBJ databases">
        <title>The Draft Genome of Lepisosteus oculatus.</title>
        <authorList>
            <consortium name="The Broad Institute Genome Assembly &amp; Analysis Group"/>
            <consortium name="Computational R&amp;D Group"/>
            <consortium name="and Sequencing Platform"/>
            <person name="Di Palma F."/>
            <person name="Alfoldi J."/>
            <person name="Johnson J."/>
            <person name="Berlin A."/>
            <person name="Gnerre S."/>
            <person name="Jaffe D."/>
            <person name="MacCallum I."/>
            <person name="Young S."/>
            <person name="Walker B.J."/>
            <person name="Lander E.S."/>
            <person name="Lindblad-Toh K."/>
        </authorList>
    </citation>
    <scope>NUCLEOTIDE SEQUENCE [LARGE SCALE GENOMIC DNA]</scope>
</reference>
<keyword evidence="2" id="KW-0472">Membrane</keyword>
<dbReference type="PANTHER" id="PTHR15317">
    <property type="entry name" value="T-CELL SURFACE PROTEIN TACTILE"/>
    <property type="match status" value="1"/>
</dbReference>
<organism evidence="5 6">
    <name type="scientific">Lepisosteus oculatus</name>
    <name type="common">Spotted gar</name>
    <dbReference type="NCBI Taxonomy" id="7918"/>
    <lineage>
        <taxon>Eukaryota</taxon>
        <taxon>Metazoa</taxon>
        <taxon>Chordata</taxon>
        <taxon>Craniata</taxon>
        <taxon>Vertebrata</taxon>
        <taxon>Euteleostomi</taxon>
        <taxon>Actinopterygii</taxon>
        <taxon>Neopterygii</taxon>
        <taxon>Holostei</taxon>
        <taxon>Semionotiformes</taxon>
        <taxon>Lepisosteidae</taxon>
        <taxon>Lepisosteus</taxon>
    </lineage>
</organism>
<dbReference type="InterPro" id="IPR042381">
    <property type="entry name" value="CD96"/>
</dbReference>
<feature type="signal peptide" evidence="3">
    <location>
        <begin position="1"/>
        <end position="18"/>
    </location>
</feature>
<dbReference type="InterPro" id="IPR007110">
    <property type="entry name" value="Ig-like_dom"/>
</dbReference>
<evidence type="ECO:0000256" key="2">
    <source>
        <dbReference type="SAM" id="Phobius"/>
    </source>
</evidence>
<dbReference type="HOGENOM" id="CLU_523677_0_0_1"/>
<feature type="transmembrane region" description="Helical" evidence="2">
    <location>
        <begin position="459"/>
        <end position="477"/>
    </location>
</feature>
<feature type="chain" id="PRO_5004866733" evidence="3">
    <location>
        <begin position="19"/>
        <end position="520"/>
    </location>
</feature>
<accession>W5MSN0</accession>
<reference evidence="5" key="3">
    <citation type="submission" date="2025-09" db="UniProtKB">
        <authorList>
            <consortium name="Ensembl"/>
        </authorList>
    </citation>
    <scope>IDENTIFICATION</scope>
</reference>
<keyword evidence="6" id="KW-1185">Reference proteome</keyword>
<keyword evidence="3" id="KW-0732">Signal</keyword>
<dbReference type="SUPFAM" id="SSF48726">
    <property type="entry name" value="Immunoglobulin"/>
    <property type="match status" value="2"/>
</dbReference>
<dbReference type="GeneID" id="107076745"/>
<dbReference type="AlphaFoldDB" id="W5MSN0"/>
<protein>
    <submittedName>
        <fullName evidence="5">Nectin-3-like</fullName>
    </submittedName>
</protein>